<dbReference type="Proteomes" id="UP000639051">
    <property type="component" value="Unassembled WGS sequence"/>
</dbReference>
<gene>
    <name evidence="1" type="ORF">JJE72_07735</name>
</gene>
<evidence type="ECO:0000313" key="2">
    <source>
        <dbReference type="Proteomes" id="UP000639051"/>
    </source>
</evidence>
<proteinExistence type="predicted"/>
<comment type="caution">
    <text evidence="1">The sequence shown here is derived from an EMBL/GenBank/DDBJ whole genome shotgun (WGS) entry which is preliminary data.</text>
</comment>
<sequence length="214" mass="23290">MHFVDPSREVLAETLLAAGPDAPTLCEGWRTRHLAAHLYLREHSPRVGLGLLMTSRAKTSDEATDRLAAEHASEGPYRELVESFRAGPPRLSPLRLGPIDEAANLAEFFVHTEDVRRAGDRWAPRALDTAYADALWHEVVKRAAYLYRGVDLGIVLVNTAGPRHVAKRAPVSVAIVGDPGELLLHAFGRCAQALVTFEGQPDAIALLDSAEIGH</sequence>
<reference evidence="1 2" key="1">
    <citation type="submission" date="2021-01" db="EMBL/GenBank/DDBJ databases">
        <title>Genome public.</title>
        <authorList>
            <person name="Liu C."/>
            <person name="Sun Q."/>
        </authorList>
    </citation>
    <scope>NUCLEOTIDE SEQUENCE [LARGE SCALE GENOMIC DNA]</scope>
    <source>
        <strain evidence="1 2">JC656</strain>
    </source>
</reference>
<organism evidence="1 2">
    <name type="scientific">Sinomonas cellulolyticus</name>
    <dbReference type="NCBI Taxonomy" id="2801916"/>
    <lineage>
        <taxon>Bacteria</taxon>
        <taxon>Bacillati</taxon>
        <taxon>Actinomycetota</taxon>
        <taxon>Actinomycetes</taxon>
        <taxon>Micrococcales</taxon>
        <taxon>Micrococcaceae</taxon>
        <taxon>Sinomonas</taxon>
    </lineage>
</organism>
<evidence type="ECO:0000313" key="1">
    <source>
        <dbReference type="EMBL" id="MBL0705399.1"/>
    </source>
</evidence>
<dbReference type="InterPro" id="IPR017517">
    <property type="entry name" value="Maleyloyr_isom"/>
</dbReference>
<dbReference type="NCBIfam" id="TIGR03083">
    <property type="entry name" value="maleylpyruvate isomerase family mycothiol-dependent enzyme"/>
    <property type="match status" value="1"/>
</dbReference>
<dbReference type="SUPFAM" id="SSF109854">
    <property type="entry name" value="DinB/YfiT-like putative metalloenzymes"/>
    <property type="match status" value="1"/>
</dbReference>
<dbReference type="InterPro" id="IPR017519">
    <property type="entry name" value="CHP03085"/>
</dbReference>
<dbReference type="RefSeq" id="WP_189692137.1">
    <property type="nucleotide sequence ID" value="NZ_BNCM01000001.1"/>
</dbReference>
<dbReference type="EMBL" id="JAERRC010000020">
    <property type="protein sequence ID" value="MBL0705399.1"/>
    <property type="molecule type" value="Genomic_DNA"/>
</dbReference>
<dbReference type="NCBIfam" id="TIGR03085">
    <property type="entry name" value="TIGR03085 family metal-binding protein"/>
    <property type="match status" value="1"/>
</dbReference>
<dbReference type="InterPro" id="IPR034660">
    <property type="entry name" value="DinB/YfiT-like"/>
</dbReference>
<protein>
    <submittedName>
        <fullName evidence="1">TIGR03085 family protein</fullName>
    </submittedName>
</protein>
<accession>A0ABS1K1G2</accession>
<keyword evidence="2" id="KW-1185">Reference proteome</keyword>
<name>A0ABS1K1G2_9MICC</name>